<evidence type="ECO:0000313" key="6">
    <source>
        <dbReference type="EMBL" id="MDT8901992.1"/>
    </source>
</evidence>
<dbReference type="Gene3D" id="2.40.110.10">
    <property type="entry name" value="Butyryl-CoA Dehydrogenase, subunit A, domain 2"/>
    <property type="match status" value="1"/>
</dbReference>
<keyword evidence="3" id="KW-0560">Oxidoreductase</keyword>
<evidence type="ECO:0000313" key="7">
    <source>
        <dbReference type="Proteomes" id="UP001254848"/>
    </source>
</evidence>
<dbReference type="InterPro" id="IPR036250">
    <property type="entry name" value="AcylCo_DH-like_C"/>
</dbReference>
<dbReference type="PANTHER" id="PTHR36117">
    <property type="entry name" value="4-HYDROXYPHENYLACETATE 3-MONOOXYGENASE-RELATED"/>
    <property type="match status" value="1"/>
</dbReference>
<name>A0ABU3NYX5_9FIRM</name>
<feature type="domain" description="HpaB/PvcC/4-BUDH N-terminal" evidence="5">
    <location>
        <begin position="6"/>
        <end position="273"/>
    </location>
</feature>
<dbReference type="Pfam" id="PF03241">
    <property type="entry name" value="HpaB"/>
    <property type="match status" value="1"/>
</dbReference>
<dbReference type="EMBL" id="JAUOZS010000001">
    <property type="protein sequence ID" value="MDT8901992.1"/>
    <property type="molecule type" value="Genomic_DNA"/>
</dbReference>
<dbReference type="Proteomes" id="UP001254848">
    <property type="component" value="Unassembled WGS sequence"/>
</dbReference>
<dbReference type="PANTHER" id="PTHR36117:SF3">
    <property type="entry name" value="4-HYDROXYPHENYLACETATE 3-MONOOXYGENASE-RELATED"/>
    <property type="match status" value="1"/>
</dbReference>
<accession>A0ABU3NYX5</accession>
<keyword evidence="1" id="KW-0285">Flavoprotein</keyword>
<reference evidence="6 7" key="1">
    <citation type="submission" date="2023-07" db="EMBL/GenBank/DDBJ databases">
        <title>The novel representative of Negativicutes class, Anaeroselena agilis gen. nov. sp. nov.</title>
        <authorList>
            <person name="Prokofeva M.I."/>
            <person name="Elcheninov A.G."/>
            <person name="Klyukina A."/>
            <person name="Kublanov I.V."/>
            <person name="Frolov E.N."/>
            <person name="Podosokorskaya O.A."/>
        </authorList>
    </citation>
    <scope>NUCLEOTIDE SEQUENCE [LARGE SCALE GENOMIC DNA]</scope>
    <source>
        <strain evidence="6 7">4137-cl</strain>
    </source>
</reference>
<dbReference type="InterPro" id="IPR046373">
    <property type="entry name" value="Acyl-CoA_Oxase/DH_mid-dom_sf"/>
</dbReference>
<dbReference type="InterPro" id="IPR024674">
    <property type="entry name" value="HpaB/PvcC/4-BUDH_N"/>
</dbReference>
<dbReference type="Gene3D" id="1.10.3140.10">
    <property type="entry name" value="4-hydroxybutyryl-coa dehydratase, domain 1"/>
    <property type="match status" value="1"/>
</dbReference>
<dbReference type="Gene3D" id="1.20.140.10">
    <property type="entry name" value="Butyryl-CoA Dehydrogenase, subunit A, domain 3"/>
    <property type="match status" value="1"/>
</dbReference>
<gene>
    <name evidence="6" type="ORF">Q4T40_12120</name>
</gene>
<evidence type="ECO:0000256" key="1">
    <source>
        <dbReference type="ARBA" id="ARBA00022630"/>
    </source>
</evidence>
<proteinExistence type="predicted"/>
<keyword evidence="2" id="KW-0274">FAD</keyword>
<dbReference type="SUPFAM" id="SSF56645">
    <property type="entry name" value="Acyl-CoA dehydrogenase NM domain-like"/>
    <property type="match status" value="1"/>
</dbReference>
<protein>
    <submittedName>
        <fullName evidence="6">4-hydroxyphenylacetate 3-hydroxylase N-terminal domain-containing protein</fullName>
    </submittedName>
</protein>
<evidence type="ECO:0000259" key="4">
    <source>
        <dbReference type="Pfam" id="PF03241"/>
    </source>
</evidence>
<dbReference type="Pfam" id="PF11794">
    <property type="entry name" value="HpaB_N"/>
    <property type="match status" value="1"/>
</dbReference>
<keyword evidence="7" id="KW-1185">Reference proteome</keyword>
<organism evidence="6 7">
    <name type="scientific">Anaeroselena agilis</name>
    <dbReference type="NCBI Taxonomy" id="3063788"/>
    <lineage>
        <taxon>Bacteria</taxon>
        <taxon>Bacillati</taxon>
        <taxon>Bacillota</taxon>
        <taxon>Negativicutes</taxon>
        <taxon>Acetonemataceae</taxon>
        <taxon>Anaeroselena</taxon>
    </lineage>
</organism>
<evidence type="ECO:0000256" key="2">
    <source>
        <dbReference type="ARBA" id="ARBA00022827"/>
    </source>
</evidence>
<feature type="domain" description="HpaB/PvcC/4-BUDH C-terminal" evidence="4">
    <location>
        <begin position="283"/>
        <end position="474"/>
    </location>
</feature>
<dbReference type="RefSeq" id="WP_413780485.1">
    <property type="nucleotide sequence ID" value="NZ_JAUOZS010000001.1"/>
</dbReference>
<sequence>MALMNGEQYRESLKKMRPNMYKWGELIADVTTHPATRLHVQSVADSYDAAFDPERAPLFTTKSPLSGETAHRWNTLMNSMEAVLGNSKMKRAQYQRTGTCQGATCAGWTGINVLWAVTYEMDKELGTNYHERVKNYFKHVEDNALALAGAITDAKGNRALKPSEQPNKDSNLHVKEIRPDGIVIRGYKAQICGVAACHEIIAMAGSGYGEADKDFCLAVAVPRDVAGLTIVETRRPSDARDEEEGWDAPKAGNITQAFLFFDDVFVPNDRVFLCGEFKYTGKAIGYFTAIYRAAIGACVAGQGDIMCGAAINMARANGLSQKAFQDKLNQMAINNEITYSVGLGAMLAGKGHASGLWIPDMLLAHVNKTQVAKLPYETKVICQDISGGVAETGCFPSYQDCQSPLYGAEVLKALAAGADGETRARAARLVEWLTVGGGIPGCMHGGGSPDGARMVVRAMEPWEKFAKEAKRIAGITAELADPAPAKK</sequence>
<dbReference type="InterPro" id="IPR024719">
    <property type="entry name" value="HpaB/PvcC/4-BUDH_C"/>
</dbReference>
<evidence type="ECO:0000256" key="3">
    <source>
        <dbReference type="ARBA" id="ARBA00023002"/>
    </source>
</evidence>
<dbReference type="InterPro" id="IPR004925">
    <property type="entry name" value="HpaB/PvcC/4-BUDH"/>
</dbReference>
<comment type="caution">
    <text evidence="6">The sequence shown here is derived from an EMBL/GenBank/DDBJ whole genome shotgun (WGS) entry which is preliminary data.</text>
</comment>
<dbReference type="SUPFAM" id="SSF47203">
    <property type="entry name" value="Acyl-CoA dehydrogenase C-terminal domain-like"/>
    <property type="match status" value="1"/>
</dbReference>
<dbReference type="InterPro" id="IPR009100">
    <property type="entry name" value="AcylCoA_DH/oxidase_NM_dom_sf"/>
</dbReference>
<evidence type="ECO:0000259" key="5">
    <source>
        <dbReference type="Pfam" id="PF11794"/>
    </source>
</evidence>